<accession>A0A7J8G666</accession>
<dbReference type="GO" id="GO:0005929">
    <property type="term" value="C:cilium"/>
    <property type="evidence" value="ECO:0007669"/>
    <property type="project" value="GOC"/>
</dbReference>
<feature type="compositionally biased region" description="Basic and acidic residues" evidence="1">
    <location>
        <begin position="594"/>
        <end position="624"/>
    </location>
</feature>
<dbReference type="EMBL" id="JACASE010000006">
    <property type="protein sequence ID" value="KAF6455311.1"/>
    <property type="molecule type" value="Genomic_DNA"/>
</dbReference>
<feature type="compositionally biased region" description="Basic and acidic residues" evidence="1">
    <location>
        <begin position="859"/>
        <end position="886"/>
    </location>
</feature>
<dbReference type="GO" id="GO:0035735">
    <property type="term" value="P:intraciliary transport involved in cilium assembly"/>
    <property type="evidence" value="ECO:0007669"/>
    <property type="project" value="InterPro"/>
</dbReference>
<dbReference type="GO" id="GO:0034451">
    <property type="term" value="C:centriolar satellite"/>
    <property type="evidence" value="ECO:0007669"/>
    <property type="project" value="TreeGrafter"/>
</dbReference>
<dbReference type="InterPro" id="IPR030465">
    <property type="entry name" value="CEP131"/>
</dbReference>
<evidence type="ECO:0000313" key="3">
    <source>
        <dbReference type="Proteomes" id="UP000593571"/>
    </source>
</evidence>
<feature type="region of interest" description="Disordered" evidence="1">
    <location>
        <begin position="152"/>
        <end position="188"/>
    </location>
</feature>
<dbReference type="Proteomes" id="UP000593571">
    <property type="component" value="Unassembled WGS sequence"/>
</dbReference>
<evidence type="ECO:0000256" key="1">
    <source>
        <dbReference type="SAM" id="MobiDB-lite"/>
    </source>
</evidence>
<feature type="compositionally biased region" description="Basic and acidic residues" evidence="1">
    <location>
        <begin position="635"/>
        <end position="650"/>
    </location>
</feature>
<keyword evidence="3" id="KW-1185">Reference proteome</keyword>
<protein>
    <submittedName>
        <fullName evidence="2">Centrosomal protein 131</fullName>
    </submittedName>
</protein>
<comment type="caution">
    <text evidence="2">The sequence shown here is derived from an EMBL/GenBank/DDBJ whole genome shotgun (WGS) entry which is preliminary data.</text>
</comment>
<feature type="region of interest" description="Disordered" evidence="1">
    <location>
        <begin position="859"/>
        <end position="893"/>
    </location>
</feature>
<name>A0A7J8G666_ROUAE</name>
<feature type="region of interest" description="Disordered" evidence="1">
    <location>
        <begin position="1"/>
        <end position="80"/>
    </location>
</feature>
<feature type="region of interest" description="Disordered" evidence="1">
    <location>
        <begin position="317"/>
        <end position="464"/>
    </location>
</feature>
<feature type="compositionally biased region" description="Basic and acidic residues" evidence="1">
    <location>
        <begin position="329"/>
        <end position="347"/>
    </location>
</feature>
<gene>
    <name evidence="2" type="ORF">HJG63_002683</name>
</gene>
<dbReference type="AlphaFoldDB" id="A0A7J8G666"/>
<organism evidence="2 3">
    <name type="scientific">Rousettus aegyptiacus</name>
    <name type="common">Egyptian fruit bat</name>
    <name type="synonym">Pteropus aegyptiacus</name>
    <dbReference type="NCBI Taxonomy" id="9407"/>
    <lineage>
        <taxon>Eukaryota</taxon>
        <taxon>Metazoa</taxon>
        <taxon>Chordata</taxon>
        <taxon>Craniata</taxon>
        <taxon>Vertebrata</taxon>
        <taxon>Euteleostomi</taxon>
        <taxon>Mammalia</taxon>
        <taxon>Eutheria</taxon>
        <taxon>Laurasiatheria</taxon>
        <taxon>Chiroptera</taxon>
        <taxon>Yinpterochiroptera</taxon>
        <taxon>Pteropodoidea</taxon>
        <taxon>Pteropodidae</taxon>
        <taxon>Rousettinae</taxon>
        <taxon>Rousettus</taxon>
    </lineage>
</organism>
<reference evidence="2 3" key="1">
    <citation type="journal article" date="2020" name="Nature">
        <title>Six reference-quality genomes reveal evolution of bat adaptations.</title>
        <authorList>
            <person name="Jebb D."/>
            <person name="Huang Z."/>
            <person name="Pippel M."/>
            <person name="Hughes G.M."/>
            <person name="Lavrichenko K."/>
            <person name="Devanna P."/>
            <person name="Winkler S."/>
            <person name="Jermiin L.S."/>
            <person name="Skirmuntt E.C."/>
            <person name="Katzourakis A."/>
            <person name="Burkitt-Gray L."/>
            <person name="Ray D.A."/>
            <person name="Sullivan K.A.M."/>
            <person name="Roscito J.G."/>
            <person name="Kirilenko B.M."/>
            <person name="Davalos L.M."/>
            <person name="Corthals A.P."/>
            <person name="Power M.L."/>
            <person name="Jones G."/>
            <person name="Ransome R.D."/>
            <person name="Dechmann D.K.N."/>
            <person name="Locatelli A.G."/>
            <person name="Puechmaille S.J."/>
            <person name="Fedrigo O."/>
            <person name="Jarvis E.D."/>
            <person name="Hiller M."/>
            <person name="Vernes S.C."/>
            <person name="Myers E.W."/>
            <person name="Teeling E.C."/>
        </authorList>
    </citation>
    <scope>NUCLEOTIDE SEQUENCE [LARGE SCALE GENOMIC DNA]</scope>
    <source>
        <strain evidence="2">MRouAeg1</strain>
        <tissue evidence="2">Muscle</tissue>
    </source>
</reference>
<proteinExistence type="predicted"/>
<evidence type="ECO:0000313" key="2">
    <source>
        <dbReference type="EMBL" id="KAF6455311.1"/>
    </source>
</evidence>
<sequence length="893" mass="98406">MRRAHSSIMKGSRAVSTPSGPPEGNPEGVDLSLTGLPPPLFRRPNSASAAKPIARSVSVVAGSEPRRKALEAAGPGGSRAINNLRRSNSATQVHQPQASPAWAGPLRPAEPPDFLTLFESSPGGRRRPASLSRACSEKGATWHVLDDQPRAFTLPPSARGPSTVDTAESPGRRGSTVAPAPSFTANNRSNKGAVGNCVTTMVHNRYAPVDTAPPKSSNHTAPSLNNLIKAATGDGEGGGLGKTQKNLAGSTHVARNSSGAAMGLLRRREVTEEEAERFIHQVNQAAITIQRWYRRQAQRRRAGAASLQCLLASKREGQRQRLGEGSPLDLHRQKEAARRKAREEKARQARQAAIQELQQKRAQKSGNAELGMLKGAREPGEPRPAQEPPLRPGGTAPQTCKANDAGAGLRTTGPDAPSQPAPSSSPEPQQFSEDKLQDAGSQDAADEAPGTAGPAGGRAKSRATLDELLDTLKLLEEEPEPLPRPRAYRKDRYAWTDEEDDASSLTADNLEKFGKLSAPTGPAEDGALLSEAKLQSILSFLNEMERSGQDRPASVPQGLAPEEGPGCLESVSEVSTSVMRLKLEVEEKKQLRQRLHREVAEEKERLDQQAARQRGELEELRQQLEDSSSAGGRALRAEFEKGREEQERRHQMELQALKDQLEVERQMWEANRAKKEEAWLLNRERELKEEIRRGRDKEIELVIHRLEADMTLAREESERAAESRVKRIRDKYEVELSELEQSERKLQGRCTELKGRLAEADGERVRLQGLLRHKDKELADAQAVNEQLAGERGSLAQVLRQEFADRLAASEEENRQVKAELAALRARQQLELEQLTREKQAELEEVHGRVKKALAKKEEAVSSLRRQHEAAMKRADHLEELLDQRRRPFPSTK</sequence>
<dbReference type="PANTHER" id="PTHR31540">
    <property type="entry name" value="CENTROSOMAL PROTEIN OF 131 KDA"/>
    <property type="match status" value="1"/>
</dbReference>
<dbReference type="GO" id="GO:0010824">
    <property type="term" value="P:regulation of centrosome duplication"/>
    <property type="evidence" value="ECO:0007669"/>
    <property type="project" value="TreeGrafter"/>
</dbReference>
<dbReference type="PANTHER" id="PTHR31540:SF1">
    <property type="entry name" value="CENTROSOMAL PROTEIN OF 131 KDA"/>
    <property type="match status" value="1"/>
</dbReference>
<feature type="region of interest" description="Disordered" evidence="1">
    <location>
        <begin position="594"/>
        <end position="650"/>
    </location>
</feature>
<feature type="region of interest" description="Disordered" evidence="1">
    <location>
        <begin position="545"/>
        <end position="568"/>
    </location>
</feature>